<dbReference type="AlphaFoldDB" id="A0A072U7Z9"/>
<feature type="compositionally biased region" description="Basic and acidic residues" evidence="1">
    <location>
        <begin position="62"/>
        <end position="75"/>
    </location>
</feature>
<evidence type="ECO:0000313" key="4">
    <source>
        <dbReference type="EMBL" id="KEH29456.1"/>
    </source>
</evidence>
<protein>
    <submittedName>
        <fullName evidence="3">RALF-like protein</fullName>
    </submittedName>
</protein>
<proteinExistence type="predicted"/>
<organism evidence="3 7">
    <name type="scientific">Medicago truncatula</name>
    <name type="common">Barrel medic</name>
    <name type="synonym">Medicago tribuloides</name>
    <dbReference type="NCBI Taxonomy" id="3880"/>
    <lineage>
        <taxon>Eukaryota</taxon>
        <taxon>Viridiplantae</taxon>
        <taxon>Streptophyta</taxon>
        <taxon>Embryophyta</taxon>
        <taxon>Tracheophyta</taxon>
        <taxon>Spermatophyta</taxon>
        <taxon>Magnoliopsida</taxon>
        <taxon>eudicotyledons</taxon>
        <taxon>Gunneridae</taxon>
        <taxon>Pentapetalae</taxon>
        <taxon>rosids</taxon>
        <taxon>fabids</taxon>
        <taxon>Fabales</taxon>
        <taxon>Fabaceae</taxon>
        <taxon>Papilionoideae</taxon>
        <taxon>50 kb inversion clade</taxon>
        <taxon>NPAAA clade</taxon>
        <taxon>Hologalegina</taxon>
        <taxon>IRL clade</taxon>
        <taxon>Trifolieae</taxon>
        <taxon>Medicago</taxon>
    </lineage>
</organism>
<evidence type="ECO:0000256" key="1">
    <source>
        <dbReference type="SAM" id="MobiDB-lite"/>
    </source>
</evidence>
<accession>A0A072U7Z9</accession>
<dbReference type="HOGENOM" id="CLU_193276_0_0_1"/>
<reference evidence="3 7" key="2">
    <citation type="journal article" date="2014" name="BMC Genomics">
        <title>An improved genome release (version Mt4.0) for the model legume Medicago truncatula.</title>
        <authorList>
            <person name="Tang H."/>
            <person name="Krishnakumar V."/>
            <person name="Bidwell S."/>
            <person name="Rosen B."/>
            <person name="Chan A."/>
            <person name="Zhou S."/>
            <person name="Gentzbittel L."/>
            <person name="Childs K.L."/>
            <person name="Yandell M."/>
            <person name="Gundlach H."/>
            <person name="Mayer K.F."/>
            <person name="Schwartz D.C."/>
            <person name="Town C.D."/>
        </authorList>
    </citation>
    <scope>GENOME REANNOTATION</scope>
    <source>
        <strain evidence="3">A17</strain>
        <strain evidence="6 7">cv. Jemalong A17</strain>
    </source>
</reference>
<dbReference type="Proteomes" id="UP000002051">
    <property type="component" value="Chromosome 4"/>
</dbReference>
<feature type="signal peptide" evidence="2">
    <location>
        <begin position="1"/>
        <end position="26"/>
    </location>
</feature>
<dbReference type="EnsemblPlants" id="KEH29456">
    <property type="protein sequence ID" value="KEH29456"/>
    <property type="gene ID" value="MTR_4g036945"/>
</dbReference>
<dbReference type="EMBL" id="CM001220">
    <property type="protein sequence ID" value="KEH29456.1"/>
    <property type="molecule type" value="Genomic_DNA"/>
</dbReference>
<evidence type="ECO:0000256" key="2">
    <source>
        <dbReference type="SAM" id="SignalP"/>
    </source>
</evidence>
<keyword evidence="7" id="KW-1185">Reference proteome</keyword>
<evidence type="ECO:0000313" key="8">
    <source>
        <dbReference type="Proteomes" id="UP000265566"/>
    </source>
</evidence>
<evidence type="ECO:0000313" key="6">
    <source>
        <dbReference type="EnsemblPlants" id="KEH21965"/>
    </source>
</evidence>
<dbReference type="Proteomes" id="UP000265566">
    <property type="component" value="Chromosome 4"/>
</dbReference>
<keyword evidence="2" id="KW-0732">Signal</keyword>
<feature type="chain" id="PRO_5014499387" evidence="2">
    <location>
        <begin position="27"/>
        <end position="75"/>
    </location>
</feature>
<reference evidence="6" key="3">
    <citation type="submission" date="2015-04" db="UniProtKB">
        <authorList>
            <consortium name="EnsemblPlants"/>
        </authorList>
    </citation>
    <scope>IDENTIFICATION</scope>
    <source>
        <strain evidence="6">cv. Jemalong A17</strain>
    </source>
</reference>
<reference evidence="5" key="5">
    <citation type="journal article" date="2018" name="Nat. Plants">
        <title>Whole-genome landscape of Medicago truncatula symbiotic genes.</title>
        <authorList>
            <person name="Pecrix Y."/>
            <person name="Gamas P."/>
            <person name="Carrere S."/>
        </authorList>
    </citation>
    <scope>NUCLEOTIDE SEQUENCE</scope>
    <source>
        <tissue evidence="5">Leaves</tissue>
    </source>
</reference>
<name>A0A072U7Z9_MEDTR</name>
<dbReference type="EMBL" id="CM001223">
    <property type="protein sequence ID" value="KEH21965.1"/>
    <property type="molecule type" value="Genomic_DNA"/>
</dbReference>
<reference evidence="8" key="4">
    <citation type="journal article" date="2018" name="Nat. Plants">
        <title>Whole-genome landscape of Medicago truncatula symbiotic genes.</title>
        <authorList>
            <person name="Pecrix Y."/>
            <person name="Staton S.E."/>
            <person name="Sallet E."/>
            <person name="Lelandais-Briere C."/>
            <person name="Moreau S."/>
            <person name="Carrere S."/>
            <person name="Blein T."/>
            <person name="Jardinaud M.F."/>
            <person name="Latrasse D."/>
            <person name="Zouine M."/>
            <person name="Zahm M."/>
            <person name="Kreplak J."/>
            <person name="Mayjonade B."/>
            <person name="Satge C."/>
            <person name="Perez M."/>
            <person name="Cauet S."/>
            <person name="Marande W."/>
            <person name="Chantry-Darmon C."/>
            <person name="Lopez-Roques C."/>
            <person name="Bouchez O."/>
            <person name="Berard A."/>
            <person name="Debelle F."/>
            <person name="Munos S."/>
            <person name="Bendahmane A."/>
            <person name="Berges H."/>
            <person name="Niebel A."/>
            <person name="Buitink J."/>
            <person name="Frugier F."/>
            <person name="Benhamed M."/>
            <person name="Crespi M."/>
            <person name="Gouzy J."/>
            <person name="Gamas P."/>
        </authorList>
    </citation>
    <scope>NUCLEOTIDE SEQUENCE [LARGE SCALE GENOMIC DNA]</scope>
    <source>
        <strain evidence="8">cv. Jemalong A17</strain>
    </source>
</reference>
<sequence>MASKKCSLIFVVLVFCMLSFSSNILARNIADASELYAFSDEKSMNKRLLLQQKRLPPCKSRRNQEERDNPGCHNY</sequence>
<evidence type="ECO:0000313" key="7">
    <source>
        <dbReference type="Proteomes" id="UP000002051"/>
    </source>
</evidence>
<gene>
    <name evidence="4" type="ordered locus">MTR_4g036945</name>
    <name evidence="3" type="ordered locus">MTR_7g028465</name>
    <name evidence="5" type="ORF">MtrunA17_Chr4g0018971</name>
</gene>
<dbReference type="EMBL" id="PSQE01000004">
    <property type="protein sequence ID" value="RHN59877.1"/>
    <property type="molecule type" value="Genomic_DNA"/>
</dbReference>
<dbReference type="EnsemblPlants" id="KEH21965">
    <property type="protein sequence ID" value="KEH21965"/>
    <property type="gene ID" value="MTR_7g028465"/>
</dbReference>
<feature type="region of interest" description="Disordered" evidence="1">
    <location>
        <begin position="55"/>
        <end position="75"/>
    </location>
</feature>
<reference evidence="3 7" key="1">
    <citation type="journal article" date="2011" name="Nature">
        <title>The Medicago genome provides insight into the evolution of rhizobial symbioses.</title>
        <authorList>
            <person name="Young N.D."/>
            <person name="Debelle F."/>
            <person name="Oldroyd G.E."/>
            <person name="Geurts R."/>
            <person name="Cannon S.B."/>
            <person name="Udvardi M.K."/>
            <person name="Benedito V.A."/>
            <person name="Mayer K.F."/>
            <person name="Gouzy J."/>
            <person name="Schoof H."/>
            <person name="Van de Peer Y."/>
            <person name="Proost S."/>
            <person name="Cook D.R."/>
            <person name="Meyers B.C."/>
            <person name="Spannagl M."/>
            <person name="Cheung F."/>
            <person name="De Mita S."/>
            <person name="Krishnakumar V."/>
            <person name="Gundlach H."/>
            <person name="Zhou S."/>
            <person name="Mudge J."/>
            <person name="Bharti A.K."/>
            <person name="Murray J.D."/>
            <person name="Naoumkina M.A."/>
            <person name="Rosen B."/>
            <person name="Silverstein K.A."/>
            <person name="Tang H."/>
            <person name="Rombauts S."/>
            <person name="Zhao P.X."/>
            <person name="Zhou P."/>
            <person name="Barbe V."/>
            <person name="Bardou P."/>
            <person name="Bechner M."/>
            <person name="Bellec A."/>
            <person name="Berger A."/>
            <person name="Berges H."/>
            <person name="Bidwell S."/>
            <person name="Bisseling T."/>
            <person name="Choisne N."/>
            <person name="Couloux A."/>
            <person name="Denny R."/>
            <person name="Deshpande S."/>
            <person name="Dai X."/>
            <person name="Doyle J.J."/>
            <person name="Dudez A.M."/>
            <person name="Farmer A.D."/>
            <person name="Fouteau S."/>
            <person name="Franken C."/>
            <person name="Gibelin C."/>
            <person name="Gish J."/>
            <person name="Goldstein S."/>
            <person name="Gonzalez A.J."/>
            <person name="Green P.J."/>
            <person name="Hallab A."/>
            <person name="Hartog M."/>
            <person name="Hua A."/>
            <person name="Humphray S.J."/>
            <person name="Jeong D.H."/>
            <person name="Jing Y."/>
            <person name="Jocker A."/>
            <person name="Kenton S.M."/>
            <person name="Kim D.J."/>
            <person name="Klee K."/>
            <person name="Lai H."/>
            <person name="Lang C."/>
            <person name="Lin S."/>
            <person name="Macmil S.L."/>
            <person name="Magdelenat G."/>
            <person name="Matthews L."/>
            <person name="McCorrison J."/>
            <person name="Monaghan E.L."/>
            <person name="Mun J.H."/>
            <person name="Najar F.Z."/>
            <person name="Nicholson C."/>
            <person name="Noirot C."/>
            <person name="O'Bleness M."/>
            <person name="Paule C.R."/>
            <person name="Poulain J."/>
            <person name="Prion F."/>
            <person name="Qin B."/>
            <person name="Qu C."/>
            <person name="Retzel E.F."/>
            <person name="Riddle C."/>
            <person name="Sallet E."/>
            <person name="Samain S."/>
            <person name="Samson N."/>
            <person name="Sanders I."/>
            <person name="Saurat O."/>
            <person name="Scarpelli C."/>
            <person name="Schiex T."/>
            <person name="Segurens B."/>
            <person name="Severin A.J."/>
            <person name="Sherrier D.J."/>
            <person name="Shi R."/>
            <person name="Sims S."/>
            <person name="Singer S.R."/>
            <person name="Sinharoy S."/>
            <person name="Sterck L."/>
            <person name="Viollet A."/>
            <person name="Wang B.B."/>
            <person name="Wang K."/>
            <person name="Wang M."/>
            <person name="Wang X."/>
            <person name="Warfsmann J."/>
            <person name="Weissenbach J."/>
            <person name="White D.D."/>
            <person name="White J.D."/>
            <person name="Wiley G.B."/>
            <person name="Wincker P."/>
            <person name="Xing Y."/>
            <person name="Yang L."/>
            <person name="Yao Z."/>
            <person name="Ying F."/>
            <person name="Zhai J."/>
            <person name="Zhou L."/>
            <person name="Zuber A."/>
            <person name="Denarie J."/>
            <person name="Dixon R.A."/>
            <person name="May G.D."/>
            <person name="Schwartz D.C."/>
            <person name="Rogers J."/>
            <person name="Quetier F."/>
            <person name="Town C.D."/>
            <person name="Roe B.A."/>
        </authorList>
    </citation>
    <scope>NUCLEOTIDE SEQUENCE [LARGE SCALE GENOMIC DNA]</scope>
    <source>
        <strain evidence="3">A17</strain>
        <strain evidence="6 7">cv. Jemalong A17</strain>
    </source>
</reference>
<dbReference type="Gramene" id="rna22043">
    <property type="protein sequence ID" value="RHN59877.1"/>
    <property type="gene ID" value="gene22043"/>
</dbReference>
<evidence type="ECO:0000313" key="3">
    <source>
        <dbReference type="EMBL" id="KEH21965.1"/>
    </source>
</evidence>
<evidence type="ECO:0000313" key="5">
    <source>
        <dbReference type="EMBL" id="RHN59877.1"/>
    </source>
</evidence>